<dbReference type="Proteomes" id="UP000075517">
    <property type="component" value="Unassembled WGS sequence"/>
</dbReference>
<organism evidence="1 2">
    <name type="scientific">Geobacillus stearothermophilus</name>
    <name type="common">Bacillus stearothermophilus</name>
    <dbReference type="NCBI Taxonomy" id="1422"/>
    <lineage>
        <taxon>Bacteria</taxon>
        <taxon>Bacillati</taxon>
        <taxon>Bacillota</taxon>
        <taxon>Bacilli</taxon>
        <taxon>Bacillales</taxon>
        <taxon>Anoxybacillaceae</taxon>
        <taxon>Geobacillus</taxon>
    </lineage>
</organism>
<protein>
    <submittedName>
        <fullName evidence="1">Uncharacterized protein</fullName>
    </submittedName>
</protein>
<dbReference type="EMBL" id="LQYY01000091">
    <property type="protein sequence ID" value="KYD33305.1"/>
    <property type="molecule type" value="Genomic_DNA"/>
</dbReference>
<evidence type="ECO:0000313" key="1">
    <source>
        <dbReference type="EMBL" id="KYD33305.1"/>
    </source>
</evidence>
<evidence type="ECO:0000313" key="2">
    <source>
        <dbReference type="Proteomes" id="UP000075517"/>
    </source>
</evidence>
<reference evidence="1 2" key="1">
    <citation type="submission" date="2016-01" db="EMBL/GenBank/DDBJ databases">
        <title>Draft Genome Sequences of Seven Thermophilic Sporeformers Isolated from Foods.</title>
        <authorList>
            <person name="Berendsen E.M."/>
            <person name="Wells-Bennik M.H."/>
            <person name="Krawcyk A.O."/>
            <person name="De Jong A."/>
            <person name="Holsappel S."/>
            <person name="Eijlander R.T."/>
            <person name="Kuipers O.P."/>
        </authorList>
    </citation>
    <scope>NUCLEOTIDE SEQUENCE [LARGE SCALE GENOMIC DNA]</scope>
    <source>
        <strain evidence="1 2">B4114</strain>
    </source>
</reference>
<name>A0A150N9B9_GEOSE</name>
<accession>A0A150N9B9</accession>
<dbReference type="AlphaFoldDB" id="A0A150N9B9"/>
<proteinExistence type="predicted"/>
<sequence>MFIAVSKTSKAREMLMMIKTLSSHVGNGMTSMATMSTTIINTDKSLSCACMVFSPCCYPFRLSR</sequence>
<comment type="caution">
    <text evidence="1">The sequence shown here is derived from an EMBL/GenBank/DDBJ whole genome shotgun (WGS) entry which is preliminary data.</text>
</comment>
<gene>
    <name evidence="1" type="ORF">B4114_0915</name>
</gene>